<reference evidence="3 4" key="1">
    <citation type="journal article" date="2018" name="Nat. Ecol. Evol.">
        <title>Pezizomycetes genomes reveal the molecular basis of ectomycorrhizal truffle lifestyle.</title>
        <authorList>
            <person name="Murat C."/>
            <person name="Payen T."/>
            <person name="Noel B."/>
            <person name="Kuo A."/>
            <person name="Morin E."/>
            <person name="Chen J."/>
            <person name="Kohler A."/>
            <person name="Krizsan K."/>
            <person name="Balestrini R."/>
            <person name="Da Silva C."/>
            <person name="Montanini B."/>
            <person name="Hainaut M."/>
            <person name="Levati E."/>
            <person name="Barry K.W."/>
            <person name="Belfiori B."/>
            <person name="Cichocki N."/>
            <person name="Clum A."/>
            <person name="Dockter R.B."/>
            <person name="Fauchery L."/>
            <person name="Guy J."/>
            <person name="Iotti M."/>
            <person name="Le Tacon F."/>
            <person name="Lindquist E.A."/>
            <person name="Lipzen A."/>
            <person name="Malagnac F."/>
            <person name="Mello A."/>
            <person name="Molinier V."/>
            <person name="Miyauchi S."/>
            <person name="Poulain J."/>
            <person name="Riccioni C."/>
            <person name="Rubini A."/>
            <person name="Sitrit Y."/>
            <person name="Splivallo R."/>
            <person name="Traeger S."/>
            <person name="Wang M."/>
            <person name="Zifcakova L."/>
            <person name="Wipf D."/>
            <person name="Zambonelli A."/>
            <person name="Paolocci F."/>
            <person name="Nowrousian M."/>
            <person name="Ottonello S."/>
            <person name="Baldrian P."/>
            <person name="Spatafora J.W."/>
            <person name="Henrissat B."/>
            <person name="Nagy L.G."/>
            <person name="Aury J.M."/>
            <person name="Wincker P."/>
            <person name="Grigoriev I.V."/>
            <person name="Bonfante P."/>
            <person name="Martin F.M."/>
        </authorList>
    </citation>
    <scope>NUCLEOTIDE SEQUENCE [LARGE SCALE GENOMIC DNA]</scope>
    <source>
        <strain evidence="3 4">RN42</strain>
    </source>
</reference>
<feature type="region of interest" description="Disordered" evidence="2">
    <location>
        <begin position="1"/>
        <end position="22"/>
    </location>
</feature>
<sequence>MTTLESLIFDHPPPPKPQPSTKSINLTTLLDAYTACTTANLALHTLSTTAVITLHSLLYTTTLTLPPDDLYITLKPEFEPSGSRYTYESHYKAEEESEDDDDSHDVLQLRQEQSRRCNIERYEGTGNRVVDVACRYKESVSRGRTGWELRPGQEVRGVVMVVNELLSASVEFYKILLELEEEQKALGRLVEDVFAQRRKTDWGEMGRRWWVGDERWGTTLVGDVEVYKVWKERFSRRRGVERWWKVMRMRRAVGGVEWMIGEAAEMEAVRERQERERREERVRREREREEEERRVMLAKRVGWLRKIWW</sequence>
<evidence type="ECO:0000256" key="2">
    <source>
        <dbReference type="SAM" id="MobiDB-lite"/>
    </source>
</evidence>
<keyword evidence="1" id="KW-0175">Coiled coil</keyword>
<dbReference type="EMBL" id="ML119726">
    <property type="protein sequence ID" value="RPA77436.1"/>
    <property type="molecule type" value="Genomic_DNA"/>
</dbReference>
<evidence type="ECO:0000313" key="4">
    <source>
        <dbReference type="Proteomes" id="UP000275078"/>
    </source>
</evidence>
<protein>
    <submittedName>
        <fullName evidence="3">Uncharacterized protein</fullName>
    </submittedName>
</protein>
<dbReference type="AlphaFoldDB" id="A0A3N4HWF7"/>
<dbReference type="Proteomes" id="UP000275078">
    <property type="component" value="Unassembled WGS sequence"/>
</dbReference>
<evidence type="ECO:0000256" key="1">
    <source>
        <dbReference type="SAM" id="Coils"/>
    </source>
</evidence>
<organism evidence="3 4">
    <name type="scientific">Ascobolus immersus RN42</name>
    <dbReference type="NCBI Taxonomy" id="1160509"/>
    <lineage>
        <taxon>Eukaryota</taxon>
        <taxon>Fungi</taxon>
        <taxon>Dikarya</taxon>
        <taxon>Ascomycota</taxon>
        <taxon>Pezizomycotina</taxon>
        <taxon>Pezizomycetes</taxon>
        <taxon>Pezizales</taxon>
        <taxon>Ascobolaceae</taxon>
        <taxon>Ascobolus</taxon>
    </lineage>
</organism>
<name>A0A3N4HWF7_ASCIM</name>
<keyword evidence="4" id="KW-1185">Reference proteome</keyword>
<evidence type="ECO:0000313" key="3">
    <source>
        <dbReference type="EMBL" id="RPA77436.1"/>
    </source>
</evidence>
<feature type="coiled-coil region" evidence="1">
    <location>
        <begin position="263"/>
        <end position="299"/>
    </location>
</feature>
<gene>
    <name evidence="3" type="ORF">BJ508DRAFT_310128</name>
</gene>
<accession>A0A3N4HWF7</accession>
<proteinExistence type="predicted"/>